<feature type="compositionally biased region" description="Polar residues" evidence="1">
    <location>
        <begin position="415"/>
        <end position="425"/>
    </location>
</feature>
<protein>
    <recommendedName>
        <fullName evidence="2">Myb-like domain-containing protein</fullName>
    </recommendedName>
</protein>
<feature type="region of interest" description="Disordered" evidence="1">
    <location>
        <begin position="509"/>
        <end position="555"/>
    </location>
</feature>
<feature type="region of interest" description="Disordered" evidence="1">
    <location>
        <begin position="1"/>
        <end position="40"/>
    </location>
</feature>
<dbReference type="EMBL" id="KV441408">
    <property type="protein sequence ID" value="OAF55539.1"/>
    <property type="molecule type" value="Genomic_DNA"/>
</dbReference>
<dbReference type="eggNOG" id="ENOG502TH41">
    <property type="taxonomic scope" value="Eukaryota"/>
</dbReference>
<feature type="domain" description="Myb-like" evidence="2">
    <location>
        <begin position="619"/>
        <end position="668"/>
    </location>
</feature>
<dbReference type="InterPro" id="IPR001005">
    <property type="entry name" value="SANT/Myb"/>
</dbReference>
<feature type="compositionally biased region" description="Acidic residues" evidence="1">
    <location>
        <begin position="351"/>
        <end position="365"/>
    </location>
</feature>
<feature type="compositionally biased region" description="Basic and acidic residues" evidence="1">
    <location>
        <begin position="615"/>
        <end position="626"/>
    </location>
</feature>
<sequence length="672" mass="74694">MATFAPIPYKYVPTASRPRGANARRKPIPEQSSILNDHSPAKQKGVALDAPWPAVGAATDENGSGMPGYQVESSNAYFGNSGDYGDDYLPTIEELLHTKLQKAGFGLGEPGKEHIRGAVEECLAKVRSIDQDTSVSSVSSSGDQGNPIELQDVEFCASEDEIDWGNVSGDQENFSRTETVLNPILTPTSDPDQESSMLDSMRPSSEPLQSCINTEDPFMVCAESETTKSLSTRHCDQSPRRPRLSQQGRISQADCAYRRQAKPEFDNNTSEEMLPQQQDEEENINSNGNGLQQSDENTARVAPITEMGDELHLPASVIRRTSLAKRHRILTPCSLSMEPSLEQATSNSDNYSDDELSTTEAESDESDRRRCPTKRKRPFSSYISPTQRKRGQHLQLGSTQQRKNCFPQRHPVCNGDSQLPSSPHSSLDRGALSESSKHTRPLLTEVTFRPYSPDYYSFSALIQDDRDEPEFTFGQFSKLIECVGHAGNTKDLTIKQLKQHLFLVTGFSRRTSSCPSQSGRTVRSTTNAYLVPLSARRTRADKGRSASTFPSQRREASSRIVDYSFGDGSSEDELGRSDKRKYSQWSASSRSDVDGFGDGDPNTGSDGDAYSSEDNVGRSDDRKYSEWSPLDKQRLSVYKKEGKSWEWIFSKFPGRTKGAVRTRWSTLQPRVK</sequence>
<proteinExistence type="predicted"/>
<feature type="region of interest" description="Disordered" evidence="1">
    <location>
        <begin position="335"/>
        <end position="438"/>
    </location>
</feature>
<evidence type="ECO:0000313" key="3">
    <source>
        <dbReference type="EMBL" id="OAF55539.1"/>
    </source>
</evidence>
<dbReference type="Proteomes" id="UP000077154">
    <property type="component" value="Unassembled WGS sequence"/>
</dbReference>
<feature type="region of interest" description="Disordered" evidence="1">
    <location>
        <begin position="182"/>
        <end position="209"/>
    </location>
</feature>
<name>A0A176ZZT6_9PEZI</name>
<feature type="compositionally biased region" description="Polar residues" evidence="1">
    <location>
        <begin position="266"/>
        <end position="277"/>
    </location>
</feature>
<dbReference type="AlphaFoldDB" id="A0A176ZZT6"/>
<gene>
    <name evidence="3" type="ORF">VC83_07602</name>
</gene>
<dbReference type="VEuPathDB" id="FungiDB:GMDG_04902"/>
<dbReference type="OrthoDB" id="3438376at2759"/>
<evidence type="ECO:0000256" key="1">
    <source>
        <dbReference type="SAM" id="MobiDB-lite"/>
    </source>
</evidence>
<dbReference type="RefSeq" id="XP_024320839.1">
    <property type="nucleotide sequence ID" value="XM_024471169.1"/>
</dbReference>
<accession>A0A176ZZT6</accession>
<reference evidence="3" key="1">
    <citation type="submission" date="2016-03" db="EMBL/GenBank/DDBJ databases">
        <title>Updated assembly of Pseudogymnoascus destructans, the fungus causing white-nose syndrome of bats.</title>
        <authorList>
            <person name="Palmer J.M."/>
            <person name="Drees K.P."/>
            <person name="Foster J.T."/>
            <person name="Lindner D.L."/>
        </authorList>
    </citation>
    <scope>NUCLEOTIDE SEQUENCE [LARGE SCALE GENOMIC DNA]</scope>
    <source>
        <strain evidence="3">20631-21</strain>
    </source>
</reference>
<dbReference type="GeneID" id="36290647"/>
<feature type="region of interest" description="Disordered" evidence="1">
    <location>
        <begin position="225"/>
        <end position="295"/>
    </location>
</feature>
<feature type="region of interest" description="Disordered" evidence="1">
    <location>
        <begin position="570"/>
        <end position="626"/>
    </location>
</feature>
<feature type="compositionally biased region" description="Polar residues" evidence="1">
    <location>
        <begin position="284"/>
        <end position="295"/>
    </location>
</feature>
<dbReference type="PROSITE" id="PS50090">
    <property type="entry name" value="MYB_LIKE"/>
    <property type="match status" value="1"/>
</dbReference>
<feature type="compositionally biased region" description="Polar residues" evidence="1">
    <location>
        <begin position="509"/>
        <end position="528"/>
    </location>
</feature>
<evidence type="ECO:0000259" key="2">
    <source>
        <dbReference type="PROSITE" id="PS50090"/>
    </source>
</evidence>
<organism evidence="3">
    <name type="scientific">Pseudogymnoascus destructans</name>
    <dbReference type="NCBI Taxonomy" id="655981"/>
    <lineage>
        <taxon>Eukaryota</taxon>
        <taxon>Fungi</taxon>
        <taxon>Dikarya</taxon>
        <taxon>Ascomycota</taxon>
        <taxon>Pezizomycotina</taxon>
        <taxon>Leotiomycetes</taxon>
        <taxon>Thelebolales</taxon>
        <taxon>Thelebolaceae</taxon>
        <taxon>Pseudogymnoascus</taxon>
    </lineage>
</organism>